<evidence type="ECO:0000256" key="2">
    <source>
        <dbReference type="ARBA" id="ARBA00022490"/>
    </source>
</evidence>
<keyword evidence="7" id="KW-0408">Iron</keyword>
<keyword evidence="6" id="KW-0560">Oxidoreductase</keyword>
<dbReference type="PANTHER" id="PTHR30002:SF4">
    <property type="entry name" value="EPOXYQUEUOSINE REDUCTASE"/>
    <property type="match status" value="1"/>
</dbReference>
<keyword evidence="2" id="KW-0963">Cytoplasm</keyword>
<gene>
    <name evidence="10" type="ORF">XD73_0664</name>
</gene>
<dbReference type="GO" id="GO:0051539">
    <property type="term" value="F:4 iron, 4 sulfur cluster binding"/>
    <property type="evidence" value="ECO:0007669"/>
    <property type="project" value="UniProtKB-KW"/>
</dbReference>
<name>A0A101FY15_9CHLR</name>
<accession>A0A101FY15</accession>
<dbReference type="Proteomes" id="UP000064249">
    <property type="component" value="Unassembled WGS sequence"/>
</dbReference>
<organism evidence="10 11">
    <name type="scientific">Anaerolinea thermophila</name>
    <dbReference type="NCBI Taxonomy" id="167964"/>
    <lineage>
        <taxon>Bacteria</taxon>
        <taxon>Bacillati</taxon>
        <taxon>Chloroflexota</taxon>
        <taxon>Anaerolineae</taxon>
        <taxon>Anaerolineales</taxon>
        <taxon>Anaerolineaceae</taxon>
        <taxon>Anaerolinea</taxon>
    </lineage>
</organism>
<keyword evidence="4" id="KW-0479">Metal-binding</keyword>
<dbReference type="GO" id="GO:0046872">
    <property type="term" value="F:metal ion binding"/>
    <property type="evidence" value="ECO:0007669"/>
    <property type="project" value="UniProtKB-KW"/>
</dbReference>
<dbReference type="Pfam" id="PF13646">
    <property type="entry name" value="HEAT_2"/>
    <property type="match status" value="1"/>
</dbReference>
<dbReference type="AlphaFoldDB" id="A0A101FY15"/>
<protein>
    <submittedName>
        <fullName evidence="10">Epoxyqueuosine reductase</fullName>
    </submittedName>
</protein>
<evidence type="ECO:0000256" key="1">
    <source>
        <dbReference type="ARBA" id="ARBA00022485"/>
    </source>
</evidence>
<dbReference type="SUPFAM" id="SSF48371">
    <property type="entry name" value="ARM repeat"/>
    <property type="match status" value="1"/>
</dbReference>
<dbReference type="PROSITE" id="PS51379">
    <property type="entry name" value="4FE4S_FER_2"/>
    <property type="match status" value="1"/>
</dbReference>
<dbReference type="Pfam" id="PF08331">
    <property type="entry name" value="QueG_DUF1730"/>
    <property type="match status" value="1"/>
</dbReference>
<feature type="domain" description="4Fe-4S ferredoxin-type" evidence="9">
    <location>
        <begin position="183"/>
        <end position="212"/>
    </location>
</feature>
<dbReference type="PANTHER" id="PTHR30002">
    <property type="entry name" value="EPOXYQUEUOSINE REDUCTASE"/>
    <property type="match status" value="1"/>
</dbReference>
<evidence type="ECO:0000256" key="3">
    <source>
        <dbReference type="ARBA" id="ARBA00022694"/>
    </source>
</evidence>
<dbReference type="Gene3D" id="1.25.10.10">
    <property type="entry name" value="Leucine-rich Repeat Variant"/>
    <property type="match status" value="1"/>
</dbReference>
<dbReference type="GO" id="GO:0052693">
    <property type="term" value="F:epoxyqueuosine reductase activity"/>
    <property type="evidence" value="ECO:0007669"/>
    <property type="project" value="TreeGrafter"/>
</dbReference>
<evidence type="ECO:0000313" key="11">
    <source>
        <dbReference type="Proteomes" id="UP000064249"/>
    </source>
</evidence>
<dbReference type="Gene3D" id="3.30.70.20">
    <property type="match status" value="1"/>
</dbReference>
<dbReference type="EMBL" id="LGFU01000026">
    <property type="protein sequence ID" value="KUK46469.1"/>
    <property type="molecule type" value="Genomic_DNA"/>
</dbReference>
<dbReference type="SUPFAM" id="SSF46548">
    <property type="entry name" value="alpha-helical ferredoxin"/>
    <property type="match status" value="1"/>
</dbReference>
<evidence type="ECO:0000256" key="5">
    <source>
        <dbReference type="ARBA" id="ARBA00022785"/>
    </source>
</evidence>
<keyword evidence="3" id="KW-0819">tRNA processing</keyword>
<dbReference type="InterPro" id="IPR004453">
    <property type="entry name" value="QueG"/>
</dbReference>
<dbReference type="GO" id="GO:0008616">
    <property type="term" value="P:tRNA queuosine(34) biosynthetic process"/>
    <property type="evidence" value="ECO:0007669"/>
    <property type="project" value="UniProtKB-KW"/>
</dbReference>
<comment type="caution">
    <text evidence="10">The sequence shown here is derived from an EMBL/GenBank/DDBJ whole genome shotgun (WGS) entry which is preliminary data.</text>
</comment>
<dbReference type="InterPro" id="IPR013542">
    <property type="entry name" value="QueG_DUF1730"/>
</dbReference>
<dbReference type="InterPro" id="IPR017896">
    <property type="entry name" value="4Fe4S_Fe-S-bd"/>
</dbReference>
<evidence type="ECO:0000256" key="6">
    <source>
        <dbReference type="ARBA" id="ARBA00023002"/>
    </source>
</evidence>
<proteinExistence type="predicted"/>
<reference evidence="10 11" key="1">
    <citation type="journal article" date="2015" name="MBio">
        <title>Genome-Resolved Metagenomic Analysis Reveals Roles for Candidate Phyla and Other Microbial Community Members in Biogeochemical Transformations in Oil Reservoirs.</title>
        <authorList>
            <person name="Hu P."/>
            <person name="Tom L."/>
            <person name="Singh A."/>
            <person name="Thomas B.C."/>
            <person name="Baker B.J."/>
            <person name="Piceno Y.M."/>
            <person name="Andersen G.L."/>
            <person name="Banfield J.F."/>
        </authorList>
    </citation>
    <scope>NUCLEOTIDE SEQUENCE [LARGE SCALE GENOMIC DNA]</scope>
    <source>
        <strain evidence="10">46_16</strain>
    </source>
</reference>
<evidence type="ECO:0000256" key="8">
    <source>
        <dbReference type="ARBA" id="ARBA00023014"/>
    </source>
</evidence>
<evidence type="ECO:0000256" key="7">
    <source>
        <dbReference type="ARBA" id="ARBA00023004"/>
    </source>
</evidence>
<keyword evidence="1" id="KW-0004">4Fe-4S</keyword>
<dbReference type="Pfam" id="PF13484">
    <property type="entry name" value="Fer4_16"/>
    <property type="match status" value="1"/>
</dbReference>
<keyword evidence="8" id="KW-0411">Iron-sulfur</keyword>
<evidence type="ECO:0000313" key="10">
    <source>
        <dbReference type="EMBL" id="KUK46469.1"/>
    </source>
</evidence>
<dbReference type="InterPro" id="IPR016024">
    <property type="entry name" value="ARM-type_fold"/>
</dbReference>
<keyword evidence="5" id="KW-0671">Queuosine biosynthesis</keyword>
<evidence type="ECO:0000256" key="4">
    <source>
        <dbReference type="ARBA" id="ARBA00022723"/>
    </source>
</evidence>
<dbReference type="InterPro" id="IPR017900">
    <property type="entry name" value="4Fe4S_Fe_S_CS"/>
</dbReference>
<sequence length="383" mass="43219">MPAALDQIKTYCHSLGFDLVGFTRPAKYTSFSIFAHWIEAGYHADMQYLASAQSLRLRQSPLVLMPTCQSIIVLAYRYPGDILPTQESQHGNPSIAAYARGRDYHNFLPPRMEQIKAYIQSLFVKPVTALCYTDTAPILEKELGVRAGLGWIGKNTCLINPFIGSYFFLSEILLDVDLLGKRGDEYQLPDRCGTCHRCIDICPTHCIKDDRTLDASNCIAYLTIENKGAIPFSAREQVGNHLFGCDLCQQVCPWNKNTGELIADLPEKQEVLDHLEIATYQQISGNEEFNHYFNKTPIKRANRRGFYRNLAVVLGNSLAKNTYSILEKLLQDTDALVRQHAAWALGKHLSPESLPLLRTALSQETDKKVIKEIELALHRKEAQ</sequence>
<dbReference type="InterPro" id="IPR011989">
    <property type="entry name" value="ARM-like"/>
</dbReference>
<dbReference type="PATRIC" id="fig|167964.4.peg.1487"/>
<dbReference type="PROSITE" id="PS00198">
    <property type="entry name" value="4FE4S_FER_1"/>
    <property type="match status" value="1"/>
</dbReference>
<evidence type="ECO:0000259" key="9">
    <source>
        <dbReference type="PROSITE" id="PS51379"/>
    </source>
</evidence>
<dbReference type="NCBIfam" id="TIGR00276">
    <property type="entry name" value="tRNA epoxyqueuosine(34) reductase QueG"/>
    <property type="match status" value="1"/>
</dbReference>